<dbReference type="EMBL" id="SHMF01000004">
    <property type="protein sequence ID" value="TAA33736.1"/>
    <property type="molecule type" value="Genomic_DNA"/>
</dbReference>
<feature type="region of interest" description="Disordered" evidence="1">
    <location>
        <begin position="1"/>
        <end position="20"/>
    </location>
</feature>
<evidence type="ECO:0000313" key="3">
    <source>
        <dbReference type="EMBL" id="TAA33736.1"/>
    </source>
</evidence>
<name>A0A4Q8LSD2_9GAMM</name>
<dbReference type="GO" id="GO:0006260">
    <property type="term" value="P:DNA replication"/>
    <property type="evidence" value="ECO:0007669"/>
    <property type="project" value="InterPro"/>
</dbReference>
<evidence type="ECO:0000256" key="1">
    <source>
        <dbReference type="SAM" id="MobiDB-lite"/>
    </source>
</evidence>
<evidence type="ECO:0000259" key="2">
    <source>
        <dbReference type="Pfam" id="PF12002"/>
    </source>
</evidence>
<gene>
    <name evidence="3" type="ORF">EA656_14970</name>
</gene>
<reference evidence="3 4" key="1">
    <citation type="submission" date="2019-02" db="EMBL/GenBank/DDBJ databases">
        <title>WGS of Pseudoxanthomonas species novum from clinical isolates.</title>
        <authorList>
            <person name="Bernier A.-M."/>
            <person name="Bernard K."/>
            <person name="Vachon A."/>
        </authorList>
    </citation>
    <scope>NUCLEOTIDE SEQUENCE [LARGE SCALE GENOMIC DNA]</scope>
    <source>
        <strain evidence="3 4">NML140781</strain>
    </source>
</reference>
<dbReference type="AlphaFoldDB" id="A0A4Q8LSD2"/>
<dbReference type="InterPro" id="IPR021886">
    <property type="entry name" value="MgsA_C"/>
</dbReference>
<dbReference type="GO" id="GO:0003677">
    <property type="term" value="F:DNA binding"/>
    <property type="evidence" value="ECO:0007669"/>
    <property type="project" value="InterPro"/>
</dbReference>
<proteinExistence type="predicted"/>
<accession>A0A4Q8LSD2</accession>
<organism evidence="3 4">
    <name type="scientific">Pseudoxanthomonas winnipegensis</name>
    <dbReference type="NCBI Taxonomy" id="2480810"/>
    <lineage>
        <taxon>Bacteria</taxon>
        <taxon>Pseudomonadati</taxon>
        <taxon>Pseudomonadota</taxon>
        <taxon>Gammaproteobacteria</taxon>
        <taxon>Lysobacterales</taxon>
        <taxon>Lysobacteraceae</taxon>
        <taxon>Pseudoxanthomonas</taxon>
    </lineage>
</organism>
<feature type="domain" description="MgsA AAA+ ATPase C-terminal" evidence="2">
    <location>
        <begin position="36"/>
        <end position="76"/>
    </location>
</feature>
<dbReference type="Pfam" id="PF12002">
    <property type="entry name" value="MgsA_C"/>
    <property type="match status" value="1"/>
</dbReference>
<dbReference type="SUPFAM" id="SSF48019">
    <property type="entry name" value="post-AAA+ oligomerization domain-like"/>
    <property type="match status" value="1"/>
</dbReference>
<sequence>MHDPERCTTGEAGESAAPPRGVDVLLGRWPHPSAGAWKMAANAARARDRLGAAEGEATLAQGVTWLALAPRSMATVAKPGP</sequence>
<evidence type="ECO:0000313" key="4">
    <source>
        <dbReference type="Proteomes" id="UP000292087"/>
    </source>
</evidence>
<dbReference type="Proteomes" id="UP000292087">
    <property type="component" value="Unassembled WGS sequence"/>
</dbReference>
<comment type="caution">
    <text evidence="3">The sequence shown here is derived from an EMBL/GenBank/DDBJ whole genome shotgun (WGS) entry which is preliminary data.</text>
</comment>
<protein>
    <recommendedName>
        <fullName evidence="2">MgsA AAA+ ATPase C-terminal domain-containing protein</fullName>
    </recommendedName>
</protein>
<dbReference type="InterPro" id="IPR008921">
    <property type="entry name" value="DNA_pol3_clamp-load_cplx_C"/>
</dbReference>